<reference evidence="1 2" key="2">
    <citation type="submission" date="2010-03" db="EMBL/GenBank/DDBJ databases">
        <authorList>
            <person name="Pajon A."/>
        </authorList>
    </citation>
    <scope>NUCLEOTIDE SEQUENCE [LARGE SCALE GENOMIC DNA]</scope>
    <source>
        <strain evidence="1 2">XB6B4</strain>
    </source>
</reference>
<proteinExistence type="predicted"/>
<dbReference type="AlphaFoldDB" id="D4L3L8"/>
<evidence type="ECO:0000313" key="2">
    <source>
        <dbReference type="Proteomes" id="UP000008953"/>
    </source>
</evidence>
<reference evidence="1 2" key="1">
    <citation type="submission" date="2010-03" db="EMBL/GenBank/DDBJ databases">
        <title>The genome sequence of Roseburia intestinalis XB6B4.</title>
        <authorList>
            <consortium name="metaHIT consortium -- http://www.metahit.eu/"/>
            <person name="Pajon A."/>
            <person name="Turner K."/>
            <person name="Parkhill J."/>
            <person name="Bernalier A."/>
        </authorList>
    </citation>
    <scope>NUCLEOTIDE SEQUENCE [LARGE SCALE GENOMIC DNA]</scope>
    <source>
        <strain evidence="1 2">XB6B4</strain>
    </source>
</reference>
<organism evidence="1 2">
    <name type="scientific">Roseburia intestinalis XB6B4</name>
    <dbReference type="NCBI Taxonomy" id="718255"/>
    <lineage>
        <taxon>Bacteria</taxon>
        <taxon>Bacillati</taxon>
        <taxon>Bacillota</taxon>
        <taxon>Clostridia</taxon>
        <taxon>Lachnospirales</taxon>
        <taxon>Lachnospiraceae</taxon>
        <taxon>Roseburia</taxon>
    </lineage>
</organism>
<accession>D4L3L8</accession>
<name>D4L3L8_9FIRM</name>
<sequence length="34" mass="3944">MRFLSGQNAIVQGGTLIVLLMDQKSMKWHYGEKY</sequence>
<evidence type="ECO:0000313" key="1">
    <source>
        <dbReference type="EMBL" id="CBL14208.1"/>
    </source>
</evidence>
<dbReference type="EMBL" id="FP929050">
    <property type="protein sequence ID" value="CBL14208.1"/>
    <property type="molecule type" value="Genomic_DNA"/>
</dbReference>
<protein>
    <submittedName>
        <fullName evidence="1">Uncharacterized protein</fullName>
    </submittedName>
</protein>
<gene>
    <name evidence="1" type="ORF">RO1_40040</name>
</gene>
<dbReference type="Proteomes" id="UP000008953">
    <property type="component" value="Chromosome"/>
</dbReference>
<dbReference type="HOGENOM" id="CLU_3375701_0_0_9"/>
<dbReference type="KEGG" id="rix:RO1_40040"/>